<dbReference type="InterPro" id="IPR029063">
    <property type="entry name" value="SAM-dependent_MTases_sf"/>
</dbReference>
<keyword evidence="3" id="KW-1185">Reference proteome</keyword>
<feature type="domain" description="Methyltransferase" evidence="1">
    <location>
        <begin position="17"/>
        <end position="153"/>
    </location>
</feature>
<dbReference type="InterPro" id="IPR025714">
    <property type="entry name" value="Methyltranfer_dom"/>
</dbReference>
<dbReference type="GO" id="GO:0032259">
    <property type="term" value="P:methylation"/>
    <property type="evidence" value="ECO:0007669"/>
    <property type="project" value="UniProtKB-KW"/>
</dbReference>
<dbReference type="Proteomes" id="UP000670947">
    <property type="component" value="Unassembled WGS sequence"/>
</dbReference>
<evidence type="ECO:0000313" key="2">
    <source>
        <dbReference type="EMBL" id="MBO7743272.1"/>
    </source>
</evidence>
<keyword evidence="2" id="KW-0489">Methyltransferase</keyword>
<reference evidence="2 3" key="1">
    <citation type="submission" date="2021-03" db="EMBL/GenBank/DDBJ databases">
        <title>Paenibacillus artemisicola MWE-103 whole genome sequence.</title>
        <authorList>
            <person name="Ham Y.J."/>
        </authorList>
    </citation>
    <scope>NUCLEOTIDE SEQUENCE [LARGE SCALE GENOMIC DNA]</scope>
    <source>
        <strain evidence="2 3">MWE-103</strain>
    </source>
</reference>
<protein>
    <submittedName>
        <fullName evidence="2">Methyltransferase domain-containing protein</fullName>
    </submittedName>
</protein>
<evidence type="ECO:0000259" key="1">
    <source>
        <dbReference type="Pfam" id="PF13847"/>
    </source>
</evidence>
<proteinExistence type="predicted"/>
<gene>
    <name evidence="2" type="ORF">I8J29_03640</name>
</gene>
<keyword evidence="2" id="KW-0808">Transferase</keyword>
<dbReference type="CDD" id="cd02440">
    <property type="entry name" value="AdoMet_MTases"/>
    <property type="match status" value="1"/>
</dbReference>
<dbReference type="EMBL" id="JAGGDJ010000002">
    <property type="protein sequence ID" value="MBO7743272.1"/>
    <property type="molecule type" value="Genomic_DNA"/>
</dbReference>
<dbReference type="PANTHER" id="PTHR44068">
    <property type="entry name" value="ZGC:194242"/>
    <property type="match status" value="1"/>
</dbReference>
<dbReference type="InterPro" id="IPR050447">
    <property type="entry name" value="Erg6_SMT_methyltransf"/>
</dbReference>
<dbReference type="Pfam" id="PF13847">
    <property type="entry name" value="Methyltransf_31"/>
    <property type="match status" value="1"/>
</dbReference>
<name>A0ABS3W4N5_9BACL</name>
<dbReference type="RefSeq" id="WP_208846318.1">
    <property type="nucleotide sequence ID" value="NZ_JAGGDJ010000002.1"/>
</dbReference>
<dbReference type="Gene3D" id="3.40.50.150">
    <property type="entry name" value="Vaccinia Virus protein VP39"/>
    <property type="match status" value="1"/>
</dbReference>
<sequence>MEKKDLKTFVLGKLELREGMRVLDLGCGPGGDLLALGERLRDASYDGVDASAAAIAEAEAAAAGDGRFRFRTMDISAGLPFEDGCFDAVYSINLLECIVDKAALLREIHRVLKPGGQTVMAHLDFDTQLFDGTDKDRVRRLVQAYSDWQQAWMDDCDAWMGRRLWKHLNGSGLFDGAVDAFVLTDTRFEPGRYGYDRAMDFGAMAKRGLVTEADYAAFLQEQQALGEAGRFFYSITMYAYDGRKKGG</sequence>
<dbReference type="PANTHER" id="PTHR44068:SF11">
    <property type="entry name" value="GERANYL DIPHOSPHATE 2-C-METHYLTRANSFERASE"/>
    <property type="match status" value="1"/>
</dbReference>
<dbReference type="SUPFAM" id="SSF53335">
    <property type="entry name" value="S-adenosyl-L-methionine-dependent methyltransferases"/>
    <property type="match status" value="1"/>
</dbReference>
<comment type="caution">
    <text evidence="2">The sequence shown here is derived from an EMBL/GenBank/DDBJ whole genome shotgun (WGS) entry which is preliminary data.</text>
</comment>
<dbReference type="GO" id="GO:0008168">
    <property type="term" value="F:methyltransferase activity"/>
    <property type="evidence" value="ECO:0007669"/>
    <property type="project" value="UniProtKB-KW"/>
</dbReference>
<accession>A0ABS3W4N5</accession>
<organism evidence="2 3">
    <name type="scientific">Paenibacillus artemisiicola</name>
    <dbReference type="NCBI Taxonomy" id="1172618"/>
    <lineage>
        <taxon>Bacteria</taxon>
        <taxon>Bacillati</taxon>
        <taxon>Bacillota</taxon>
        <taxon>Bacilli</taxon>
        <taxon>Bacillales</taxon>
        <taxon>Paenibacillaceae</taxon>
        <taxon>Paenibacillus</taxon>
    </lineage>
</organism>
<evidence type="ECO:0000313" key="3">
    <source>
        <dbReference type="Proteomes" id="UP000670947"/>
    </source>
</evidence>